<dbReference type="SMART" id="SM00360">
    <property type="entry name" value="RRM"/>
    <property type="match status" value="2"/>
</dbReference>
<feature type="domain" description="RRM" evidence="10">
    <location>
        <begin position="99"/>
        <end position="177"/>
    </location>
</feature>
<gene>
    <name evidence="11" type="ORF">HaLaN_09991</name>
</gene>
<dbReference type="GO" id="GO:0005634">
    <property type="term" value="C:nucleus"/>
    <property type="evidence" value="ECO:0007669"/>
    <property type="project" value="UniProtKB-SubCell"/>
</dbReference>
<dbReference type="PROSITE" id="PS50102">
    <property type="entry name" value="RRM"/>
    <property type="match status" value="1"/>
</dbReference>
<proteinExistence type="predicted"/>
<protein>
    <recommendedName>
        <fullName evidence="7">U2 snRNP auxiliary factor large subunit</fullName>
    </recommendedName>
</protein>
<evidence type="ECO:0000256" key="3">
    <source>
        <dbReference type="ARBA" id="ARBA00022737"/>
    </source>
</evidence>
<dbReference type="GO" id="GO:0008380">
    <property type="term" value="P:RNA splicing"/>
    <property type="evidence" value="ECO:0007669"/>
    <property type="project" value="UniProtKB-KW"/>
</dbReference>
<dbReference type="FunFam" id="3.30.70.330:FF:000074">
    <property type="entry name" value="U2 snRNP auxiliary factor large subunit"/>
    <property type="match status" value="1"/>
</dbReference>
<dbReference type="GO" id="GO:0003723">
    <property type="term" value="F:RNA binding"/>
    <property type="evidence" value="ECO:0007669"/>
    <property type="project" value="UniProtKB-UniRule"/>
</dbReference>
<dbReference type="CDD" id="cd12232">
    <property type="entry name" value="RRM3_U2AF65"/>
    <property type="match status" value="1"/>
</dbReference>
<dbReference type="CDD" id="cd12231">
    <property type="entry name" value="RRM2_U2AF65"/>
    <property type="match status" value="1"/>
</dbReference>
<evidence type="ECO:0000256" key="4">
    <source>
        <dbReference type="ARBA" id="ARBA00022884"/>
    </source>
</evidence>
<keyword evidence="6" id="KW-0539">Nucleus</keyword>
<keyword evidence="2" id="KW-0507">mRNA processing</keyword>
<dbReference type="InterPro" id="IPR035979">
    <property type="entry name" value="RBD_domain_sf"/>
</dbReference>
<dbReference type="EMBL" id="BLLF01000677">
    <property type="protein sequence ID" value="GFH14018.1"/>
    <property type="molecule type" value="Genomic_DNA"/>
</dbReference>
<dbReference type="InterPro" id="IPR000504">
    <property type="entry name" value="RRM_dom"/>
</dbReference>
<evidence type="ECO:0000256" key="9">
    <source>
        <dbReference type="SAM" id="MobiDB-lite"/>
    </source>
</evidence>
<evidence type="ECO:0000313" key="12">
    <source>
        <dbReference type="Proteomes" id="UP000485058"/>
    </source>
</evidence>
<evidence type="ECO:0000256" key="2">
    <source>
        <dbReference type="ARBA" id="ARBA00022664"/>
    </source>
</evidence>
<feature type="compositionally biased region" description="Gly residues" evidence="9">
    <location>
        <begin position="269"/>
        <end position="279"/>
    </location>
</feature>
<comment type="caution">
    <text evidence="11">The sequence shown here is derived from an EMBL/GenBank/DDBJ whole genome shotgun (WGS) entry which is preliminary data.</text>
</comment>
<feature type="compositionally biased region" description="Low complexity" evidence="9">
    <location>
        <begin position="193"/>
        <end position="207"/>
    </location>
</feature>
<keyword evidence="3" id="KW-0677">Repeat</keyword>
<feature type="region of interest" description="Disordered" evidence="9">
    <location>
        <begin position="182"/>
        <end position="207"/>
    </location>
</feature>
<keyword evidence="4 8" id="KW-0694">RNA-binding</keyword>
<dbReference type="Pfam" id="PF00076">
    <property type="entry name" value="RRM_1"/>
    <property type="match status" value="1"/>
</dbReference>
<dbReference type="SUPFAM" id="SSF54928">
    <property type="entry name" value="RNA-binding domain, RBD"/>
    <property type="match status" value="1"/>
</dbReference>
<keyword evidence="5" id="KW-0508">mRNA splicing</keyword>
<evidence type="ECO:0000256" key="6">
    <source>
        <dbReference type="ARBA" id="ARBA00023242"/>
    </source>
</evidence>
<evidence type="ECO:0000256" key="5">
    <source>
        <dbReference type="ARBA" id="ARBA00023187"/>
    </source>
</evidence>
<dbReference type="GO" id="GO:0006397">
    <property type="term" value="P:mRNA processing"/>
    <property type="evidence" value="ECO:0007669"/>
    <property type="project" value="UniProtKB-KW"/>
</dbReference>
<dbReference type="PANTHER" id="PTHR23139">
    <property type="entry name" value="RNA-BINDING PROTEIN"/>
    <property type="match status" value="1"/>
</dbReference>
<organism evidence="11 12">
    <name type="scientific">Haematococcus lacustris</name>
    <name type="common">Green alga</name>
    <name type="synonym">Haematococcus pluvialis</name>
    <dbReference type="NCBI Taxonomy" id="44745"/>
    <lineage>
        <taxon>Eukaryota</taxon>
        <taxon>Viridiplantae</taxon>
        <taxon>Chlorophyta</taxon>
        <taxon>core chlorophytes</taxon>
        <taxon>Chlorophyceae</taxon>
        <taxon>CS clade</taxon>
        <taxon>Chlamydomonadales</taxon>
        <taxon>Haematococcaceae</taxon>
        <taxon>Haematococcus</taxon>
    </lineage>
</organism>
<sequence>MLEQGAEALAKAAEGARMAGVASGVPPTYSSGGSMQNVEEASNAMALDGIMCQGEVLKVRRPHDYNYAVARTLGPTEPNPNINIAALGVVSTQVEDGPNKIFVGGLPLFLNEDQVKELLLAFGPLKSFNLVTDRETGASKGFAFCEYADPDSTAGVVEGLTAILIAGRPLTVRLANAALAAPAHPKPSDRGGAPSLTPAQSAALAAAQQSWGMPAAISKDARVERSGLTTQPSAEAARGSPPPHKASVQDPSAGTESNDVSEGRLDGQAAGGGGGGDGSGSQDKVVVRLANMVTREEVVDDEERAAVVEDTMEEVSKYGTLVSVTIPAPHPTDPSKDAPGVGLVFLRYQSPQGAERARLALDGRQFGDSLVQASFFDTAEFEAGRLR</sequence>
<dbReference type="FunFam" id="3.30.70.330:FF:000097">
    <property type="entry name" value="U2 snRNP auxiliary factor large subunit"/>
    <property type="match status" value="1"/>
</dbReference>
<accession>A0A699Z3T4</accession>
<evidence type="ECO:0000256" key="8">
    <source>
        <dbReference type="PROSITE-ProRule" id="PRU00176"/>
    </source>
</evidence>
<name>A0A699Z3T4_HAELA</name>
<dbReference type="Gene3D" id="3.30.70.330">
    <property type="match status" value="3"/>
</dbReference>
<feature type="compositionally biased region" description="Polar residues" evidence="9">
    <location>
        <begin position="249"/>
        <end position="260"/>
    </location>
</feature>
<keyword evidence="12" id="KW-1185">Reference proteome</keyword>
<dbReference type="AlphaFoldDB" id="A0A699Z3T4"/>
<feature type="region of interest" description="Disordered" evidence="9">
    <location>
        <begin position="224"/>
        <end position="282"/>
    </location>
</feature>
<evidence type="ECO:0000256" key="1">
    <source>
        <dbReference type="ARBA" id="ARBA00004123"/>
    </source>
</evidence>
<comment type="subcellular location">
    <subcellularLocation>
        <location evidence="1">Nucleus</location>
    </subcellularLocation>
</comment>
<evidence type="ECO:0000259" key="10">
    <source>
        <dbReference type="PROSITE" id="PS50102"/>
    </source>
</evidence>
<dbReference type="InterPro" id="IPR012677">
    <property type="entry name" value="Nucleotide-bd_a/b_plait_sf"/>
</dbReference>
<dbReference type="Proteomes" id="UP000485058">
    <property type="component" value="Unassembled WGS sequence"/>
</dbReference>
<reference evidence="11 12" key="1">
    <citation type="submission" date="2020-02" db="EMBL/GenBank/DDBJ databases">
        <title>Draft genome sequence of Haematococcus lacustris strain NIES-144.</title>
        <authorList>
            <person name="Morimoto D."/>
            <person name="Nakagawa S."/>
            <person name="Yoshida T."/>
            <person name="Sawayama S."/>
        </authorList>
    </citation>
    <scope>NUCLEOTIDE SEQUENCE [LARGE SCALE GENOMIC DNA]</scope>
    <source>
        <strain evidence="11 12">NIES-144</strain>
    </source>
</reference>
<evidence type="ECO:0000256" key="7">
    <source>
        <dbReference type="ARBA" id="ARBA00030821"/>
    </source>
</evidence>
<evidence type="ECO:0000313" key="11">
    <source>
        <dbReference type="EMBL" id="GFH14018.1"/>
    </source>
</evidence>